<proteinExistence type="predicted"/>
<gene>
    <name evidence="2" type="ORF">SAMN05216490_0804</name>
</gene>
<dbReference type="AlphaFoldDB" id="A0A1H1QLY6"/>
<keyword evidence="3" id="KW-1185">Reference proteome</keyword>
<reference evidence="2 3" key="1">
    <citation type="submission" date="2016-10" db="EMBL/GenBank/DDBJ databases">
        <authorList>
            <person name="de Groot N.N."/>
        </authorList>
    </citation>
    <scope>NUCLEOTIDE SEQUENCE [LARGE SCALE GENOMIC DNA]</scope>
    <source>
        <strain evidence="2 3">MP1X4</strain>
    </source>
</reference>
<name>A0A1H1QLY6_MUCMA</name>
<dbReference type="OrthoDB" id="9852944at2"/>
<organism evidence="2 3">
    <name type="scientific">Mucilaginibacter mallensis</name>
    <dbReference type="NCBI Taxonomy" id="652787"/>
    <lineage>
        <taxon>Bacteria</taxon>
        <taxon>Pseudomonadati</taxon>
        <taxon>Bacteroidota</taxon>
        <taxon>Sphingobacteriia</taxon>
        <taxon>Sphingobacteriales</taxon>
        <taxon>Sphingobacteriaceae</taxon>
        <taxon>Mucilaginibacter</taxon>
    </lineage>
</organism>
<dbReference type="Gene3D" id="3.10.450.50">
    <property type="match status" value="1"/>
</dbReference>
<dbReference type="InterPro" id="IPR032710">
    <property type="entry name" value="NTF2-like_dom_sf"/>
</dbReference>
<dbReference type="STRING" id="652787.SAMN05216490_0804"/>
<evidence type="ECO:0000313" key="2">
    <source>
        <dbReference type="EMBL" id="SDS24415.1"/>
    </source>
</evidence>
<evidence type="ECO:0000313" key="3">
    <source>
        <dbReference type="Proteomes" id="UP000199679"/>
    </source>
</evidence>
<feature type="signal peptide" evidence="1">
    <location>
        <begin position="1"/>
        <end position="18"/>
    </location>
</feature>
<dbReference type="RefSeq" id="WP_091369563.1">
    <property type="nucleotide sequence ID" value="NZ_LT629740.1"/>
</dbReference>
<evidence type="ECO:0000256" key="1">
    <source>
        <dbReference type="SAM" id="SignalP"/>
    </source>
</evidence>
<sequence>MKKYNISAIKCLAPFLLAACLCTSCKNQHQETNDVGIDSVAVKDSITALTVNITHDLSTKGPVAWLNYFQDNPNFFMANEGQLALHNYQSAKAFIQDTLVKSINKINLQWSHTRIDVLSQNIAAIGSDFHEDITFAWGQTTPFDGYFTGVAIKTPKGWKLRNAHWSIKPPSK</sequence>
<keyword evidence="1" id="KW-0732">Signal</keyword>
<dbReference type="EMBL" id="LT629740">
    <property type="protein sequence ID" value="SDS24415.1"/>
    <property type="molecule type" value="Genomic_DNA"/>
</dbReference>
<feature type="chain" id="PRO_5009257883" evidence="1">
    <location>
        <begin position="19"/>
        <end position="172"/>
    </location>
</feature>
<accession>A0A1H1QLY6</accession>
<dbReference type="SUPFAM" id="SSF54427">
    <property type="entry name" value="NTF2-like"/>
    <property type="match status" value="1"/>
</dbReference>
<protein>
    <submittedName>
        <fullName evidence="2">SnoaL-like domain-containing protein</fullName>
    </submittedName>
</protein>
<dbReference type="Proteomes" id="UP000199679">
    <property type="component" value="Chromosome I"/>
</dbReference>